<dbReference type="Pfam" id="PF02332">
    <property type="entry name" value="Phenol_Hydrox"/>
    <property type="match status" value="1"/>
</dbReference>
<evidence type="ECO:0000256" key="2">
    <source>
        <dbReference type="ARBA" id="ARBA00023033"/>
    </source>
</evidence>
<protein>
    <submittedName>
        <fullName evidence="3">Methane monooxygenase component A alpha chain</fullName>
        <ecNumber evidence="3">1.14.13.25</ecNumber>
    </submittedName>
</protein>
<dbReference type="RefSeq" id="WP_348758608.1">
    <property type="nucleotide sequence ID" value="NZ_OZ026884.1"/>
</dbReference>
<dbReference type="CDD" id="cd01057">
    <property type="entry name" value="AAMH_A"/>
    <property type="match status" value="1"/>
</dbReference>
<gene>
    <name evidence="3" type="primary">mmoX</name>
    <name evidence="3" type="ORF">MECH1_V1_0228</name>
</gene>
<reference evidence="3 4" key="1">
    <citation type="submission" date="2024-04" db="EMBL/GenBank/DDBJ databases">
        <authorList>
            <person name="Cremers G."/>
        </authorList>
    </citation>
    <scope>NUCLEOTIDE SEQUENCE [LARGE SCALE GENOMIC DNA]</scope>
    <source>
        <strain evidence="3">MeCH1-AG</strain>
    </source>
</reference>
<organism evidence="3 4">
    <name type="scientific">Candidatus Methylocalor cossyra</name>
    <dbReference type="NCBI Taxonomy" id="3108543"/>
    <lineage>
        <taxon>Bacteria</taxon>
        <taxon>Pseudomonadati</taxon>
        <taxon>Pseudomonadota</taxon>
        <taxon>Gammaproteobacteria</taxon>
        <taxon>Methylococcales</taxon>
        <taxon>Methylococcaceae</taxon>
        <taxon>Candidatus Methylocalor</taxon>
    </lineage>
</organism>
<dbReference type="InterPro" id="IPR012348">
    <property type="entry name" value="RNR-like"/>
</dbReference>
<proteinExistence type="predicted"/>
<dbReference type="Proteomes" id="UP001497493">
    <property type="component" value="Chromosome"/>
</dbReference>
<evidence type="ECO:0000256" key="1">
    <source>
        <dbReference type="ARBA" id="ARBA00023002"/>
    </source>
</evidence>
<dbReference type="GO" id="GO:0015049">
    <property type="term" value="F:methane monooxygenase [NAD(P)H] activity"/>
    <property type="evidence" value="ECO:0007669"/>
    <property type="project" value="UniProtKB-EC"/>
</dbReference>
<accession>A0ABP1C471</accession>
<dbReference type="InterPro" id="IPR009078">
    <property type="entry name" value="Ferritin-like_SF"/>
</dbReference>
<keyword evidence="4" id="KW-1185">Reference proteome</keyword>
<dbReference type="SUPFAM" id="SSF47240">
    <property type="entry name" value="Ferritin-like"/>
    <property type="match status" value="1"/>
</dbReference>
<dbReference type="EMBL" id="OZ026884">
    <property type="protein sequence ID" value="CAL1239009.1"/>
    <property type="molecule type" value="Genomic_DNA"/>
</dbReference>
<keyword evidence="1 3" id="KW-0560">Oxidoreductase</keyword>
<dbReference type="InterPro" id="IPR003430">
    <property type="entry name" value="Phenol_Hydrox"/>
</dbReference>
<name>A0ABP1C471_9GAMM</name>
<evidence type="ECO:0000313" key="4">
    <source>
        <dbReference type="Proteomes" id="UP001497493"/>
    </source>
</evidence>
<dbReference type="EC" id="1.14.13.25" evidence="3"/>
<sequence length="529" mass="61108">MAISAATQAATDALAAHRAPTTVGAQEVHRWMQSFNWSFKNNRTKYATKYKMSFDTKEQFKLIAKEYARMESVKDERQFGSLQDALTRLNAGNRIHPKWGETMKVASNFLEVGEYNAIAASAMLWDCATAAEQKNGYLAQVQDEIRHTNQCAYVNYYYAKYYHDPAGHNDARRTRTIGPLWKGMKRVFSDGFISGDAVECSLNLQLVGEACFTNPLIVAITEWAAANGDEITPTVFLSIETDELRHMANGYQTVVSIANDPVCSKYINVDLNNAFWTQQKYFTPVLGMLFEYGSKYKVEPWVKTWNRWVYEDWGGIWIGRLGKYGVQSPASLRDAKKDAYWAHHDLFMLAYALWPTGFFRLALPDQEEMEWFEANYPGWYNHYGKIYEEWRARGCEDPASGFIPLMWFIENGHPIYIDRVSQVPFCPSLAKGESTLRVHEYNGKLHSFSDQWGERMWLQEPERYECQNIFEQYEGRELSEVIKELHGVRSDGKTLIAQPHVRGDKLWTLDDIKRLNCVFQDPLKAFHRS</sequence>
<dbReference type="Gene3D" id="1.10.620.20">
    <property type="entry name" value="Ribonucleotide Reductase, subunit A"/>
    <property type="match status" value="1"/>
</dbReference>
<evidence type="ECO:0000313" key="3">
    <source>
        <dbReference type="EMBL" id="CAL1239009.1"/>
    </source>
</evidence>
<keyword evidence="2 3" id="KW-0503">Monooxygenase</keyword>